<reference evidence="1 2" key="1">
    <citation type="submission" date="2020-10" db="EMBL/GenBank/DDBJ databases">
        <title>Plant Genome Project.</title>
        <authorList>
            <person name="Zhang R.-G."/>
        </authorList>
    </citation>
    <scope>NUCLEOTIDE SEQUENCE [LARGE SCALE GENOMIC DNA]</scope>
    <source>
        <strain evidence="1">FAFU-HL-1</strain>
        <tissue evidence="1">Leaf</tissue>
    </source>
</reference>
<name>A0A835MXU1_9ROSI</name>
<gene>
    <name evidence="1" type="ORF">SADUNF_Sadunf08G0104200</name>
</gene>
<protein>
    <submittedName>
        <fullName evidence="1">Uncharacterized protein</fullName>
    </submittedName>
</protein>
<evidence type="ECO:0000313" key="1">
    <source>
        <dbReference type="EMBL" id="KAF9677406.1"/>
    </source>
</evidence>
<dbReference type="Proteomes" id="UP000657918">
    <property type="component" value="Chromosome 8"/>
</dbReference>
<sequence length="86" mass="9745">MGYIMVCNNDTMFLHVKYEANSSFFSENKTCICICITRNLWKGRLPIVDILALGSTKAGALCSHFFRSVTEERRGARTSVWRAHLG</sequence>
<organism evidence="1 2">
    <name type="scientific">Salix dunnii</name>
    <dbReference type="NCBI Taxonomy" id="1413687"/>
    <lineage>
        <taxon>Eukaryota</taxon>
        <taxon>Viridiplantae</taxon>
        <taxon>Streptophyta</taxon>
        <taxon>Embryophyta</taxon>
        <taxon>Tracheophyta</taxon>
        <taxon>Spermatophyta</taxon>
        <taxon>Magnoliopsida</taxon>
        <taxon>eudicotyledons</taxon>
        <taxon>Gunneridae</taxon>
        <taxon>Pentapetalae</taxon>
        <taxon>rosids</taxon>
        <taxon>fabids</taxon>
        <taxon>Malpighiales</taxon>
        <taxon>Salicaceae</taxon>
        <taxon>Saliceae</taxon>
        <taxon>Salix</taxon>
    </lineage>
</organism>
<accession>A0A835MXU1</accession>
<proteinExistence type="predicted"/>
<keyword evidence="2" id="KW-1185">Reference proteome</keyword>
<evidence type="ECO:0000313" key="2">
    <source>
        <dbReference type="Proteomes" id="UP000657918"/>
    </source>
</evidence>
<dbReference type="AlphaFoldDB" id="A0A835MXU1"/>
<dbReference type="EMBL" id="JADGMS010000008">
    <property type="protein sequence ID" value="KAF9677406.1"/>
    <property type="molecule type" value="Genomic_DNA"/>
</dbReference>
<comment type="caution">
    <text evidence="1">The sequence shown here is derived from an EMBL/GenBank/DDBJ whole genome shotgun (WGS) entry which is preliminary data.</text>
</comment>